<dbReference type="EMBL" id="HBUE01331175">
    <property type="protein sequence ID" value="CAG6593325.1"/>
    <property type="molecule type" value="Transcribed_RNA"/>
</dbReference>
<evidence type="ECO:0000256" key="1">
    <source>
        <dbReference type="SAM" id="MobiDB-lite"/>
    </source>
</evidence>
<dbReference type="AlphaFoldDB" id="A0A8D8KMB9"/>
<accession>A0A8D8KMB9</accession>
<reference evidence="2" key="1">
    <citation type="submission" date="2021-05" db="EMBL/GenBank/DDBJ databases">
        <authorList>
            <person name="Alioto T."/>
            <person name="Alioto T."/>
            <person name="Gomez Garrido J."/>
        </authorList>
    </citation>
    <scope>NUCLEOTIDE SEQUENCE</scope>
</reference>
<feature type="compositionally biased region" description="Basic residues" evidence="1">
    <location>
        <begin position="61"/>
        <end position="80"/>
    </location>
</feature>
<dbReference type="EMBL" id="HBUE01224469">
    <property type="protein sequence ID" value="CAG6541252.1"/>
    <property type="molecule type" value="Transcribed_RNA"/>
</dbReference>
<protein>
    <submittedName>
        <fullName evidence="2">(northern house mosquito) hypothetical protein</fullName>
    </submittedName>
</protein>
<sequence length="124" mass="13508">MPKEQPYLRGNAAALSAALLGRPLPGHGRHQRLHQGPPHQRVRRQLAPAPNHPGEEDAQRVRHVGGRGKGQRRQARGRFVRGHPDVRAVVRAVARDLSDGAVSVGSRVYAALAVLADCGVEHRR</sequence>
<feature type="region of interest" description="Disordered" evidence="1">
    <location>
        <begin position="21"/>
        <end position="80"/>
    </location>
</feature>
<evidence type="ECO:0000313" key="2">
    <source>
        <dbReference type="EMBL" id="CAG6593325.1"/>
    </source>
</evidence>
<organism evidence="2">
    <name type="scientific">Culex pipiens</name>
    <name type="common">House mosquito</name>
    <dbReference type="NCBI Taxonomy" id="7175"/>
    <lineage>
        <taxon>Eukaryota</taxon>
        <taxon>Metazoa</taxon>
        <taxon>Ecdysozoa</taxon>
        <taxon>Arthropoda</taxon>
        <taxon>Hexapoda</taxon>
        <taxon>Insecta</taxon>
        <taxon>Pterygota</taxon>
        <taxon>Neoptera</taxon>
        <taxon>Endopterygota</taxon>
        <taxon>Diptera</taxon>
        <taxon>Nematocera</taxon>
        <taxon>Culicoidea</taxon>
        <taxon>Culicidae</taxon>
        <taxon>Culicinae</taxon>
        <taxon>Culicini</taxon>
        <taxon>Culex</taxon>
        <taxon>Culex</taxon>
    </lineage>
</organism>
<proteinExistence type="predicted"/>
<name>A0A8D8KMB9_CULPI</name>